<name>A0A3N0EUH5_SINP1</name>
<keyword evidence="2" id="KW-1185">Reference proteome</keyword>
<accession>A0A3N0EUH5</accession>
<proteinExistence type="predicted"/>
<comment type="caution">
    <text evidence="1">The sequence shown here is derived from an EMBL/GenBank/DDBJ whole genome shotgun (WGS) entry which is preliminary data.</text>
</comment>
<dbReference type="Proteomes" id="UP000267469">
    <property type="component" value="Unassembled WGS sequence"/>
</dbReference>
<dbReference type="OrthoDB" id="5735516at2"/>
<organism evidence="1 2">
    <name type="scientific">Sinomicrobium pectinilyticum</name>
    <dbReference type="NCBI Taxonomy" id="1084421"/>
    <lineage>
        <taxon>Bacteria</taxon>
        <taxon>Pseudomonadati</taxon>
        <taxon>Bacteroidota</taxon>
        <taxon>Flavobacteriia</taxon>
        <taxon>Flavobacteriales</taxon>
        <taxon>Flavobacteriaceae</taxon>
        <taxon>Sinomicrobium</taxon>
    </lineage>
</organism>
<evidence type="ECO:0000313" key="2">
    <source>
        <dbReference type="Proteomes" id="UP000267469"/>
    </source>
</evidence>
<reference evidence="1 2" key="1">
    <citation type="submission" date="2018-10" db="EMBL/GenBank/DDBJ databases">
        <title>Sinomicrobium pectinilyticum sp. nov., a pectinase-producing bacterium isolated from alkaline and saline soil, and emended description of the genus Sinomicrobium.</title>
        <authorList>
            <person name="Cheng B."/>
            <person name="Li C."/>
            <person name="Lai Q."/>
            <person name="Du M."/>
            <person name="Shao Z."/>
            <person name="Xu P."/>
            <person name="Yang C."/>
        </authorList>
    </citation>
    <scope>NUCLEOTIDE SEQUENCE [LARGE SCALE GENOMIC DNA]</scope>
    <source>
        <strain evidence="1 2">5DNS001</strain>
    </source>
</reference>
<dbReference type="AlphaFoldDB" id="A0A3N0EUH5"/>
<evidence type="ECO:0000313" key="1">
    <source>
        <dbReference type="EMBL" id="RNL91359.1"/>
    </source>
</evidence>
<dbReference type="EMBL" id="RJTM01000027">
    <property type="protein sequence ID" value="RNL91359.1"/>
    <property type="molecule type" value="Genomic_DNA"/>
</dbReference>
<gene>
    <name evidence="1" type="ORF">ED312_04920</name>
</gene>
<protein>
    <recommendedName>
        <fullName evidence="3">Peptidase E</fullName>
    </recommendedName>
</protein>
<dbReference type="InterPro" id="IPR046525">
    <property type="entry name" value="DUF6702"/>
</dbReference>
<evidence type="ECO:0008006" key="3">
    <source>
        <dbReference type="Google" id="ProtNLM"/>
    </source>
</evidence>
<dbReference type="Pfam" id="PF20420">
    <property type="entry name" value="DUF6702"/>
    <property type="match status" value="1"/>
</dbReference>
<sequence length="170" mass="19854">MHYIKKISVLFILLPLLAFTGMHKFYVSTTEVNYDEKSQAVQVISRVFADDLEKTIDARYGIKSGLVTSREHPEADAYLEKYYALKLNIRVNGEKTKFNYLGKEFKDDMVVSYLEIPGTPLPSSIEIENKLLYETYPEQQNIVHIRSGDTRKSFLLRKDDDRCMLKFKRK</sequence>
<dbReference type="RefSeq" id="WP_123214898.1">
    <property type="nucleotide sequence ID" value="NZ_RJTM01000027.1"/>
</dbReference>